<dbReference type="SMART" id="SM00472">
    <property type="entry name" value="MIR"/>
    <property type="match status" value="2"/>
</dbReference>
<dbReference type="AlphaFoldDB" id="A0A1D1YTZ4"/>
<keyword evidence="2" id="KW-0677">Repeat</keyword>
<dbReference type="GO" id="GO:0016874">
    <property type="term" value="F:ligase activity"/>
    <property type="evidence" value="ECO:0007669"/>
    <property type="project" value="UniProtKB-KW"/>
</dbReference>
<dbReference type="InterPro" id="IPR016093">
    <property type="entry name" value="MIR_motif"/>
</dbReference>
<dbReference type="CDD" id="cd23263">
    <property type="entry name" value="beta-trefoil_MIR"/>
    <property type="match status" value="1"/>
</dbReference>
<proteinExistence type="predicted"/>
<feature type="domain" description="MIR" evidence="3">
    <location>
        <begin position="167"/>
        <end position="221"/>
    </location>
</feature>
<feature type="non-terminal residue" evidence="4">
    <location>
        <position position="1"/>
    </location>
</feature>
<dbReference type="PANTHER" id="PTHR46809:SF2">
    <property type="entry name" value="GH21273P"/>
    <property type="match status" value="1"/>
</dbReference>
<name>A0A1D1YTZ4_9ARAE</name>
<dbReference type="EMBL" id="GDJX01009783">
    <property type="protein sequence ID" value="JAT58153.1"/>
    <property type="molecule type" value="Transcribed_RNA"/>
</dbReference>
<dbReference type="SUPFAM" id="SSF82109">
    <property type="entry name" value="MIR domain"/>
    <property type="match status" value="1"/>
</dbReference>
<feature type="domain" description="MIR" evidence="3">
    <location>
        <begin position="293"/>
        <end position="348"/>
    </location>
</feature>
<dbReference type="PANTHER" id="PTHR46809">
    <property type="entry name" value="STROMAL CELL-DERIVED FACTOR 2-LIKE PROTEIN"/>
    <property type="match status" value="1"/>
</dbReference>
<sequence>IYIYIYFFIMDPQRYNGTIHPQMWIKQIRSFCYLKQIITEKDILNLCIGMVDVPINNPEKIKKLNDLIEALKSNVSFTVFKNSSQRKLNLLKYVTERDGGNTAKFVADFRSLCFDAEINGLEEQKKYLFHTLPNDFFKNTFINRNMDNIKSLDDLIQMFEDIVQEESQLIRNGSCVAIKHIKTGRYLSSTTKYHQTGSGKQIVFCGQMLPDSDALWFIKASHDQLSYKDMFSLQHKVTETLIGRESHTEFIYQDYIDGDFADHVEVYCSTPSRTLQFNYHWTPQRINYTKYDSSHLRSGDIINIRNVKDNSFLRSHEYQITIYNEKFQEVISQDKKPEENDEWCIELIENH</sequence>
<evidence type="ECO:0000256" key="1">
    <source>
        <dbReference type="ARBA" id="ARBA00022729"/>
    </source>
</evidence>
<organism evidence="4">
    <name type="scientific">Anthurium amnicola</name>
    <dbReference type="NCBI Taxonomy" id="1678845"/>
    <lineage>
        <taxon>Eukaryota</taxon>
        <taxon>Viridiplantae</taxon>
        <taxon>Streptophyta</taxon>
        <taxon>Embryophyta</taxon>
        <taxon>Tracheophyta</taxon>
        <taxon>Spermatophyta</taxon>
        <taxon>Magnoliopsida</taxon>
        <taxon>Liliopsida</taxon>
        <taxon>Araceae</taxon>
        <taxon>Pothoideae</taxon>
        <taxon>Potheae</taxon>
        <taxon>Anthurium</taxon>
    </lineage>
</organism>
<keyword evidence="4" id="KW-0436">Ligase</keyword>
<dbReference type="PROSITE" id="PS50919">
    <property type="entry name" value="MIR"/>
    <property type="match status" value="2"/>
</dbReference>
<evidence type="ECO:0000259" key="3">
    <source>
        <dbReference type="PROSITE" id="PS50919"/>
    </source>
</evidence>
<dbReference type="Gene3D" id="2.80.10.50">
    <property type="match status" value="1"/>
</dbReference>
<reference evidence="4" key="1">
    <citation type="submission" date="2015-07" db="EMBL/GenBank/DDBJ databases">
        <title>Transcriptome Assembly of Anthurium amnicola.</title>
        <authorList>
            <person name="Suzuki J."/>
        </authorList>
    </citation>
    <scope>NUCLEOTIDE SEQUENCE</scope>
</reference>
<protein>
    <submittedName>
        <fullName evidence="4">UDP-N-acetylmuramoyl-L-alanyl-D-glutamate--L-lysine ligase</fullName>
    </submittedName>
</protein>
<dbReference type="InterPro" id="IPR036300">
    <property type="entry name" value="MIR_dom_sf"/>
</dbReference>
<keyword evidence="1" id="KW-0732">Signal</keyword>
<evidence type="ECO:0000256" key="2">
    <source>
        <dbReference type="ARBA" id="ARBA00022737"/>
    </source>
</evidence>
<evidence type="ECO:0000313" key="4">
    <source>
        <dbReference type="EMBL" id="JAT58153.1"/>
    </source>
</evidence>
<gene>
    <name evidence="4" type="primary">murE_20</name>
    <name evidence="4" type="ORF">g.19570</name>
</gene>
<accession>A0A1D1YTZ4</accession>